<sequence>MITSPKESAVKPSPLPEGSHFTPGERSWDLNCQRADWTLG</sequence>
<proteinExistence type="predicted"/>
<dbReference type="Proteomes" id="UP001623349">
    <property type="component" value="Unassembled WGS sequence"/>
</dbReference>
<organism evidence="2 3">
    <name type="scientific">Apodemus speciosus</name>
    <name type="common">Large Japanese field mouse</name>
    <dbReference type="NCBI Taxonomy" id="105296"/>
    <lineage>
        <taxon>Eukaryota</taxon>
        <taxon>Metazoa</taxon>
        <taxon>Chordata</taxon>
        <taxon>Craniata</taxon>
        <taxon>Vertebrata</taxon>
        <taxon>Euteleostomi</taxon>
        <taxon>Mammalia</taxon>
        <taxon>Eutheria</taxon>
        <taxon>Euarchontoglires</taxon>
        <taxon>Glires</taxon>
        <taxon>Rodentia</taxon>
        <taxon>Myomorpha</taxon>
        <taxon>Muroidea</taxon>
        <taxon>Muridae</taxon>
        <taxon>Murinae</taxon>
        <taxon>Apodemus</taxon>
    </lineage>
</organism>
<dbReference type="EMBL" id="BAAFST010000009">
    <property type="protein sequence ID" value="GAB1294457.1"/>
    <property type="molecule type" value="Genomic_DNA"/>
</dbReference>
<feature type="region of interest" description="Disordered" evidence="1">
    <location>
        <begin position="1"/>
        <end position="27"/>
    </location>
</feature>
<evidence type="ECO:0000256" key="1">
    <source>
        <dbReference type="SAM" id="MobiDB-lite"/>
    </source>
</evidence>
<evidence type="ECO:0000313" key="3">
    <source>
        <dbReference type="Proteomes" id="UP001623349"/>
    </source>
</evidence>
<name>A0ABQ0F5G7_APOSI</name>
<reference evidence="2 3" key="1">
    <citation type="submission" date="2024-08" db="EMBL/GenBank/DDBJ databases">
        <title>The draft genome of Apodemus speciosus.</title>
        <authorList>
            <person name="Nabeshima K."/>
            <person name="Suzuki S."/>
            <person name="Onuma M."/>
        </authorList>
    </citation>
    <scope>NUCLEOTIDE SEQUENCE [LARGE SCALE GENOMIC DNA]</scope>
    <source>
        <strain evidence="2">IB14-021</strain>
    </source>
</reference>
<gene>
    <name evidence="2" type="ORF">APTSU1_000969000</name>
</gene>
<keyword evidence="3" id="KW-1185">Reference proteome</keyword>
<accession>A0ABQ0F5G7</accession>
<protein>
    <submittedName>
        <fullName evidence="2">Uncharacterized protein</fullName>
    </submittedName>
</protein>
<evidence type="ECO:0000313" key="2">
    <source>
        <dbReference type="EMBL" id="GAB1294457.1"/>
    </source>
</evidence>
<comment type="caution">
    <text evidence="2">The sequence shown here is derived from an EMBL/GenBank/DDBJ whole genome shotgun (WGS) entry which is preliminary data.</text>
</comment>